<name>A0A8S3RJ74_MYTED</name>
<gene>
    <name evidence="1" type="ORF">MEDL_22877</name>
</gene>
<evidence type="ECO:0000313" key="2">
    <source>
        <dbReference type="Proteomes" id="UP000683360"/>
    </source>
</evidence>
<reference evidence="1" key="1">
    <citation type="submission" date="2021-03" db="EMBL/GenBank/DDBJ databases">
        <authorList>
            <person name="Bekaert M."/>
        </authorList>
    </citation>
    <scope>NUCLEOTIDE SEQUENCE</scope>
</reference>
<dbReference type="AlphaFoldDB" id="A0A8S3RJ74"/>
<comment type="caution">
    <text evidence="1">The sequence shown here is derived from an EMBL/GenBank/DDBJ whole genome shotgun (WGS) entry which is preliminary data.</text>
</comment>
<protein>
    <submittedName>
        <fullName evidence="1">Uncharacterized protein</fullName>
    </submittedName>
</protein>
<accession>A0A8S3RJ74</accession>
<dbReference type="EMBL" id="CAJPWZ010001117">
    <property type="protein sequence ID" value="CAG2208688.1"/>
    <property type="molecule type" value="Genomic_DNA"/>
</dbReference>
<dbReference type="Proteomes" id="UP000683360">
    <property type="component" value="Unassembled WGS sequence"/>
</dbReference>
<keyword evidence="2" id="KW-1185">Reference proteome</keyword>
<dbReference type="OrthoDB" id="6151976at2759"/>
<evidence type="ECO:0000313" key="1">
    <source>
        <dbReference type="EMBL" id="CAG2208688.1"/>
    </source>
</evidence>
<organism evidence="1 2">
    <name type="scientific">Mytilus edulis</name>
    <name type="common">Blue mussel</name>
    <dbReference type="NCBI Taxonomy" id="6550"/>
    <lineage>
        <taxon>Eukaryota</taxon>
        <taxon>Metazoa</taxon>
        <taxon>Spiralia</taxon>
        <taxon>Lophotrochozoa</taxon>
        <taxon>Mollusca</taxon>
        <taxon>Bivalvia</taxon>
        <taxon>Autobranchia</taxon>
        <taxon>Pteriomorphia</taxon>
        <taxon>Mytilida</taxon>
        <taxon>Mytiloidea</taxon>
        <taxon>Mytilidae</taxon>
        <taxon>Mytilinae</taxon>
        <taxon>Mytilus</taxon>
    </lineage>
</organism>
<sequence length="897" mass="102035">MGKVNEEKGRRTRQSSSKAPYTRTCKCLVHDPTLNSPLAKTSGKDLRKSDLNYLIDNNLLPKRATWVCKNCLAYSQNKLVSNTDNDVEDEKDLHENDPDTIELNEDQVELRPCVSDVIKLLRNKTLNESEKDLILSEVGKFICDDITNDTKEFSSYKNLDQLSELNVKDFLTSRPNSLVTFLRCCTNIPHTLDNASSKKQYSLCLLIEQLYFVRNNNYIGSFSFSQSLIQWCLHGSKTSIAISGSSSPSGSVTTLKNVLKSASNDSTNVVYCQNETQSDIQSKLELKPGLWRVPFSESSDQIIAKDEQLYNNIFRPYRFAFIEKTINDVVNELSYDELSDEYKDHVTFSRVIAERQPLFRICSNCQRECLKTQSVCQNCNYDCSTIERKALYSDIPKGVESKSIINVGEIIGVNPNSKENVQTVLDALAIECGIDKQRKWVRVGSDGVPYNLILNIISNVFTCSSCGDRVDKAHTTFEKHLSEKHRLNHDGITFKLLYDFVLPIPGAGHMEINLFRALFSLTRSMFMEFLAEKLGFSSKKAREFIIGCGDHHLTWQIFQVSLYAISRELCRIYVVTCLRQNSDPSAGGFLLWVNNTKNPNIVLMYHMAFTFFLSMKCFRSGVRNNNSDYMLAGRQAAVPVMFVKRHTIYPKLICSDMSDRVSAPDEVKEYIEKHESFSSSGHFLRAEGGDYITENVNRSIKNQLPPGVPTLQSWVTASRCNGRLDKIRQKVFENTGVYESSSDRGMINVSNEVQMFRGEIRKSGWFANPEADVPLVSVTNEELHPELVNVTHNSKSNYVSFLRGNIKDQVPIFITYQDEINFNDANNWTISKLKLEILSLINNIVDEDLTLFYSNHFKKNFTNANKTSHVNLYEELAEIVKNGVQEVDAEIDTNELN</sequence>
<proteinExistence type="predicted"/>